<proteinExistence type="predicted"/>
<evidence type="ECO:0000313" key="2">
    <source>
        <dbReference type="EMBL" id="KAK1264136.1"/>
    </source>
</evidence>
<dbReference type="AlphaFoldDB" id="A0AAV9AJ15"/>
<feature type="region of interest" description="Disordered" evidence="1">
    <location>
        <begin position="195"/>
        <end position="239"/>
    </location>
</feature>
<reference evidence="2" key="2">
    <citation type="submission" date="2023-06" db="EMBL/GenBank/DDBJ databases">
        <authorList>
            <person name="Ma L."/>
            <person name="Liu K.-W."/>
            <person name="Li Z."/>
            <person name="Hsiao Y.-Y."/>
            <person name="Qi Y."/>
            <person name="Fu T."/>
            <person name="Tang G."/>
            <person name="Zhang D."/>
            <person name="Sun W.-H."/>
            <person name="Liu D.-K."/>
            <person name="Li Y."/>
            <person name="Chen G.-Z."/>
            <person name="Liu X.-D."/>
            <person name="Liao X.-Y."/>
            <person name="Jiang Y.-T."/>
            <person name="Yu X."/>
            <person name="Hao Y."/>
            <person name="Huang J."/>
            <person name="Zhao X.-W."/>
            <person name="Ke S."/>
            <person name="Chen Y.-Y."/>
            <person name="Wu W.-L."/>
            <person name="Hsu J.-L."/>
            <person name="Lin Y.-F."/>
            <person name="Huang M.-D."/>
            <person name="Li C.-Y."/>
            <person name="Huang L."/>
            <person name="Wang Z.-W."/>
            <person name="Zhao X."/>
            <person name="Zhong W.-Y."/>
            <person name="Peng D.-H."/>
            <person name="Ahmad S."/>
            <person name="Lan S."/>
            <person name="Zhang J.-S."/>
            <person name="Tsai W.-C."/>
            <person name="Van De Peer Y."/>
            <person name="Liu Z.-J."/>
        </authorList>
    </citation>
    <scope>NUCLEOTIDE SEQUENCE</scope>
    <source>
        <strain evidence="2">SCP</strain>
        <tissue evidence="2">Leaves</tissue>
    </source>
</reference>
<organism evidence="2 3">
    <name type="scientific">Acorus gramineus</name>
    <name type="common">Dwarf sweet flag</name>
    <dbReference type="NCBI Taxonomy" id="55184"/>
    <lineage>
        <taxon>Eukaryota</taxon>
        <taxon>Viridiplantae</taxon>
        <taxon>Streptophyta</taxon>
        <taxon>Embryophyta</taxon>
        <taxon>Tracheophyta</taxon>
        <taxon>Spermatophyta</taxon>
        <taxon>Magnoliopsida</taxon>
        <taxon>Liliopsida</taxon>
        <taxon>Acoraceae</taxon>
        <taxon>Acorus</taxon>
    </lineage>
</organism>
<dbReference type="Proteomes" id="UP001179952">
    <property type="component" value="Unassembled WGS sequence"/>
</dbReference>
<reference evidence="2" key="1">
    <citation type="journal article" date="2023" name="Nat. Commun.">
        <title>Diploid and tetraploid genomes of Acorus and the evolution of monocots.</title>
        <authorList>
            <person name="Ma L."/>
            <person name="Liu K.W."/>
            <person name="Li Z."/>
            <person name="Hsiao Y.Y."/>
            <person name="Qi Y."/>
            <person name="Fu T."/>
            <person name="Tang G.D."/>
            <person name="Zhang D."/>
            <person name="Sun W.H."/>
            <person name="Liu D.K."/>
            <person name="Li Y."/>
            <person name="Chen G.Z."/>
            <person name="Liu X.D."/>
            <person name="Liao X.Y."/>
            <person name="Jiang Y.T."/>
            <person name="Yu X."/>
            <person name="Hao Y."/>
            <person name="Huang J."/>
            <person name="Zhao X.W."/>
            <person name="Ke S."/>
            <person name="Chen Y.Y."/>
            <person name="Wu W.L."/>
            <person name="Hsu J.L."/>
            <person name="Lin Y.F."/>
            <person name="Huang M.D."/>
            <person name="Li C.Y."/>
            <person name="Huang L."/>
            <person name="Wang Z.W."/>
            <person name="Zhao X."/>
            <person name="Zhong W.Y."/>
            <person name="Peng D.H."/>
            <person name="Ahmad S."/>
            <person name="Lan S."/>
            <person name="Zhang J.S."/>
            <person name="Tsai W.C."/>
            <person name="Van de Peer Y."/>
            <person name="Liu Z.J."/>
        </authorList>
    </citation>
    <scope>NUCLEOTIDE SEQUENCE</scope>
    <source>
        <strain evidence="2">SCP</strain>
    </source>
</reference>
<gene>
    <name evidence="2" type="ORF">QJS04_geneDACA009219</name>
</gene>
<keyword evidence="3" id="KW-1185">Reference proteome</keyword>
<protein>
    <submittedName>
        <fullName evidence="2">Uncharacterized protein</fullName>
    </submittedName>
</protein>
<name>A0AAV9AJ15_ACOGR</name>
<accession>A0AAV9AJ15</accession>
<sequence length="259" mass="28486">MSKKKTLEGFEPIFGSAKPDSDPLHTFLFHAHASDPSRLTIAVADPLRSSSAWDCVLTVHQLDDLRDEVGIGGEWSDFVEYLKASLSSDDVKVALGGDSGTPRAKLIARKSKGMPVVSLSLNRLTNSSANDAMASLTLALFKELKKKQDDVIEDQRLSRRLTECLSYEREKSEGLQKQLDALSFSKKRKALKPKALDKTTSLSDSMTNLDTVPTSNGQQFSGMPTTHDSQKVSQRVVPVSRRAKSRGVFLQDIEDDDTS</sequence>
<feature type="compositionally biased region" description="Polar residues" evidence="1">
    <location>
        <begin position="198"/>
        <end position="233"/>
    </location>
</feature>
<evidence type="ECO:0000313" key="3">
    <source>
        <dbReference type="Proteomes" id="UP001179952"/>
    </source>
</evidence>
<evidence type="ECO:0000256" key="1">
    <source>
        <dbReference type="SAM" id="MobiDB-lite"/>
    </source>
</evidence>
<dbReference type="EMBL" id="JAUJYN010000009">
    <property type="protein sequence ID" value="KAK1264136.1"/>
    <property type="molecule type" value="Genomic_DNA"/>
</dbReference>
<dbReference type="PANTHER" id="PTHR35770:SF1">
    <property type="entry name" value="U2 SMALL NUCLEAR RIBONUCLEOPROTEIN AUXILIARY FACTOR-LIKE PROTEIN"/>
    <property type="match status" value="1"/>
</dbReference>
<dbReference type="PANTHER" id="PTHR35770">
    <property type="entry name" value="U2 SMALL NUCLEAR RIBONUCLEOPROTEIN AUXILIARY FACTOR-LIKE PROTEIN"/>
    <property type="match status" value="1"/>
</dbReference>
<comment type="caution">
    <text evidence="2">The sequence shown here is derived from an EMBL/GenBank/DDBJ whole genome shotgun (WGS) entry which is preliminary data.</text>
</comment>